<evidence type="ECO:0000256" key="1">
    <source>
        <dbReference type="ARBA" id="ARBA00006987"/>
    </source>
</evidence>
<dbReference type="Proteomes" id="UP001060336">
    <property type="component" value="Chromosome"/>
</dbReference>
<dbReference type="KEGG" id="naci:NUH88_01335"/>
<dbReference type="Gene3D" id="3.40.190.10">
    <property type="entry name" value="Periplasmic binding protein-like II"/>
    <property type="match status" value="1"/>
</dbReference>
<evidence type="ECO:0000313" key="4">
    <source>
        <dbReference type="Proteomes" id="UP001060336"/>
    </source>
</evidence>
<protein>
    <submittedName>
        <fullName evidence="3">Tripartite tricarboxylate transporter substrate-binding protein</fullName>
    </submittedName>
</protein>
<dbReference type="Gene3D" id="3.40.190.150">
    <property type="entry name" value="Bordetella uptake gene, domain 1"/>
    <property type="match status" value="1"/>
</dbReference>
<name>A0A9J7AST1_9PROT</name>
<proteinExistence type="inferred from homology"/>
<organism evidence="3 4">
    <name type="scientific">Nisaea acidiphila</name>
    <dbReference type="NCBI Taxonomy" id="1862145"/>
    <lineage>
        <taxon>Bacteria</taxon>
        <taxon>Pseudomonadati</taxon>
        <taxon>Pseudomonadota</taxon>
        <taxon>Alphaproteobacteria</taxon>
        <taxon>Rhodospirillales</taxon>
        <taxon>Thalassobaculaceae</taxon>
        <taxon>Nisaea</taxon>
    </lineage>
</organism>
<dbReference type="PANTHER" id="PTHR42928">
    <property type="entry name" value="TRICARBOXYLATE-BINDING PROTEIN"/>
    <property type="match status" value="1"/>
</dbReference>
<evidence type="ECO:0000313" key="3">
    <source>
        <dbReference type="EMBL" id="UUX50343.1"/>
    </source>
</evidence>
<accession>A0A9J7AST1</accession>
<dbReference type="CDD" id="cd07012">
    <property type="entry name" value="PBP2_Bug_TTT"/>
    <property type="match status" value="1"/>
</dbReference>
<dbReference type="PIRSF" id="PIRSF017082">
    <property type="entry name" value="YflP"/>
    <property type="match status" value="1"/>
</dbReference>
<feature type="signal peptide" evidence="2">
    <location>
        <begin position="1"/>
        <end position="27"/>
    </location>
</feature>
<reference evidence="3" key="1">
    <citation type="submission" date="2022-08" db="EMBL/GenBank/DDBJ databases">
        <title>Nisaea acidiphila sp. nov., isolated from a marine algal debris and emended description of the genus Nisaea Urios et al. 2008.</title>
        <authorList>
            <person name="Kwon K."/>
        </authorList>
    </citation>
    <scope>NUCLEOTIDE SEQUENCE</scope>
    <source>
        <strain evidence="3">MEBiC11861</strain>
    </source>
</reference>
<dbReference type="PANTHER" id="PTHR42928:SF1">
    <property type="entry name" value="BLR4371 PROTEIN"/>
    <property type="match status" value="1"/>
</dbReference>
<dbReference type="Pfam" id="PF03401">
    <property type="entry name" value="TctC"/>
    <property type="match status" value="1"/>
</dbReference>
<dbReference type="InterPro" id="IPR006311">
    <property type="entry name" value="TAT_signal"/>
</dbReference>
<comment type="similarity">
    <text evidence="1">Belongs to the UPF0065 (bug) family.</text>
</comment>
<feature type="chain" id="PRO_5039923455" evidence="2">
    <location>
        <begin position="28"/>
        <end position="323"/>
    </location>
</feature>
<dbReference type="PROSITE" id="PS51318">
    <property type="entry name" value="TAT"/>
    <property type="match status" value="1"/>
</dbReference>
<evidence type="ECO:0000256" key="2">
    <source>
        <dbReference type="SAM" id="SignalP"/>
    </source>
</evidence>
<dbReference type="InterPro" id="IPR005064">
    <property type="entry name" value="BUG"/>
</dbReference>
<gene>
    <name evidence="3" type="ORF">NUH88_01335</name>
</gene>
<dbReference type="InterPro" id="IPR042100">
    <property type="entry name" value="Bug_dom1"/>
</dbReference>
<keyword evidence="4" id="KW-1185">Reference proteome</keyword>
<dbReference type="RefSeq" id="WP_257769498.1">
    <property type="nucleotide sequence ID" value="NZ_CP102480.1"/>
</dbReference>
<keyword evidence="2" id="KW-0732">Signal</keyword>
<sequence length="323" mass="35629">MKISRRSLMGLAVCAGLAMGAVPAAQAFEPVKPIDFIIMAGKGGGADKMARLMQTIVEKHNMASKPLIPINKPGGSGAEALVHVQNAKDQDHTIMVTLNSFYTTPMRQPGLGVDSLKFAPIARMAEDTFLLWVHKDSGLTSFDQWVDHVKKVGDKWVMGGTGKLQEDQLITDFLNANFDLKIKYVPYKGGGTVAKQVAGKHVNSSVNNPSEIEGFYKAGTAIPLVSFTKERLDAFPNAPTMKEKGHDFAYYMQRSVVGAPGMSQEAQDYYTALFKKVYESAEWQDYRTKKSLYGEFLTGDDLRDYWKVNNETHRAMLAKMGAS</sequence>
<dbReference type="AlphaFoldDB" id="A0A9J7AST1"/>
<dbReference type="EMBL" id="CP102480">
    <property type="protein sequence ID" value="UUX50343.1"/>
    <property type="molecule type" value="Genomic_DNA"/>
</dbReference>